<dbReference type="GO" id="GO:0005384">
    <property type="term" value="F:manganese ion transmembrane transporter activity"/>
    <property type="evidence" value="ECO:0007669"/>
    <property type="project" value="UniProtKB-UniRule"/>
</dbReference>
<comment type="subcellular location">
    <subcellularLocation>
        <location evidence="1">Cell membrane</location>
        <topology evidence="1">Multi-pass membrane protein</topology>
    </subcellularLocation>
</comment>
<dbReference type="EMBL" id="UFVD01000001">
    <property type="protein sequence ID" value="SUX11300.1"/>
    <property type="molecule type" value="Genomic_DNA"/>
</dbReference>
<dbReference type="AlphaFoldDB" id="A0A381DL23"/>
<organism evidence="2 3">
    <name type="scientific">Campylobacter sputorum subsp. sputorum</name>
    <dbReference type="NCBI Taxonomy" id="32024"/>
    <lineage>
        <taxon>Bacteria</taxon>
        <taxon>Pseudomonadati</taxon>
        <taxon>Campylobacterota</taxon>
        <taxon>Epsilonproteobacteria</taxon>
        <taxon>Campylobacterales</taxon>
        <taxon>Campylobacteraceae</taxon>
        <taxon>Campylobacter</taxon>
    </lineage>
</organism>
<dbReference type="InterPro" id="IPR022929">
    <property type="entry name" value="Put_MntP"/>
</dbReference>
<feature type="transmembrane region" description="Helical" evidence="1">
    <location>
        <begin position="159"/>
        <end position="182"/>
    </location>
</feature>
<dbReference type="Pfam" id="PF02659">
    <property type="entry name" value="Mntp"/>
    <property type="match status" value="1"/>
</dbReference>
<accession>A0A381DL23</accession>
<feature type="transmembrane region" description="Helical" evidence="1">
    <location>
        <begin position="126"/>
        <end position="147"/>
    </location>
</feature>
<reference evidence="2 3" key="1">
    <citation type="submission" date="2018-06" db="EMBL/GenBank/DDBJ databases">
        <authorList>
            <consortium name="Pathogen Informatics"/>
            <person name="Doyle S."/>
        </authorList>
    </citation>
    <scope>NUCLEOTIDE SEQUENCE [LARGE SCALE GENOMIC DNA]</scope>
    <source>
        <strain evidence="2 3">NCTC12475</strain>
    </source>
</reference>
<keyword evidence="1" id="KW-0812">Transmembrane</keyword>
<evidence type="ECO:0000313" key="2">
    <source>
        <dbReference type="EMBL" id="SUX11300.1"/>
    </source>
</evidence>
<protein>
    <recommendedName>
        <fullName evidence="1">Putative manganese efflux pump MntP</fullName>
    </recommendedName>
</protein>
<sequence length="184" mass="20421">MEIFLIAFALAMDSVALSMASGSKCEFKFNVVLKMAFIYGFFQALMPFLGYILGLSFVNFIEKIDHFIAFLILAFLGIKMMKESFQTQDKNEQKDVCTKDFILGGIATSIDAMAVGVTFSFEENNILYLISIIGIICFILCIIAFYIGKKMGEILESKAVFLGGIILILIGTKILLTHLGIFSL</sequence>
<dbReference type="PANTHER" id="PTHR35529">
    <property type="entry name" value="MANGANESE EFFLUX PUMP MNTP-RELATED"/>
    <property type="match status" value="1"/>
</dbReference>
<name>A0A381DL23_9BACT</name>
<dbReference type="Proteomes" id="UP000254920">
    <property type="component" value="Unassembled WGS sequence"/>
</dbReference>
<dbReference type="PANTHER" id="PTHR35529:SF1">
    <property type="entry name" value="MANGANESE EFFLUX PUMP MNTP-RELATED"/>
    <property type="match status" value="1"/>
</dbReference>
<feature type="transmembrane region" description="Helical" evidence="1">
    <location>
        <begin position="101"/>
        <end position="119"/>
    </location>
</feature>
<dbReference type="STRING" id="32024.GCA_000788295_01103"/>
<keyword evidence="1" id="KW-0813">Transport</keyword>
<dbReference type="GO" id="GO:0005886">
    <property type="term" value="C:plasma membrane"/>
    <property type="evidence" value="ECO:0007669"/>
    <property type="project" value="UniProtKB-SubCell"/>
</dbReference>
<keyword evidence="3" id="KW-1185">Reference proteome</keyword>
<keyword evidence="1" id="KW-0406">Ion transport</keyword>
<dbReference type="OrthoDB" id="9811590at2"/>
<keyword evidence="1" id="KW-1133">Transmembrane helix</keyword>
<comment type="similarity">
    <text evidence="1">Belongs to the MntP (TC 9.B.29) family.</text>
</comment>
<proteinExistence type="inferred from homology"/>
<dbReference type="RefSeq" id="WP_089182041.1">
    <property type="nucleotide sequence ID" value="NZ_CP043427.1"/>
</dbReference>
<comment type="function">
    <text evidence="1">Probably functions as a manganese efflux pump.</text>
</comment>
<dbReference type="HAMAP" id="MF_01521">
    <property type="entry name" value="MntP_pump"/>
    <property type="match status" value="1"/>
</dbReference>
<keyword evidence="1" id="KW-1003">Cell membrane</keyword>
<keyword evidence="1" id="KW-0472">Membrane</keyword>
<gene>
    <name evidence="2" type="primary">yebN</name>
    <name evidence="1" type="synonym">mntP</name>
    <name evidence="2" type="ORF">NCTC12475_01517</name>
</gene>
<keyword evidence="1" id="KW-0464">Manganese</keyword>
<evidence type="ECO:0000313" key="3">
    <source>
        <dbReference type="Proteomes" id="UP000254920"/>
    </source>
</evidence>
<feature type="transmembrane region" description="Helical" evidence="1">
    <location>
        <begin position="64"/>
        <end position="81"/>
    </location>
</feature>
<feature type="transmembrane region" description="Helical" evidence="1">
    <location>
        <begin position="36"/>
        <end position="57"/>
    </location>
</feature>
<dbReference type="GeneID" id="93090161"/>
<evidence type="ECO:0000256" key="1">
    <source>
        <dbReference type="HAMAP-Rule" id="MF_01521"/>
    </source>
</evidence>
<dbReference type="InterPro" id="IPR003810">
    <property type="entry name" value="Mntp/YtaF"/>
</dbReference>